<feature type="chain" id="PRO_5026719431" evidence="8">
    <location>
        <begin position="25"/>
        <end position="498"/>
    </location>
</feature>
<name>A0A6N7PK54_9BACT</name>
<evidence type="ECO:0000256" key="7">
    <source>
        <dbReference type="SAM" id="MobiDB-lite"/>
    </source>
</evidence>
<gene>
    <name evidence="9" type="ORF">GF068_10315</name>
</gene>
<dbReference type="PANTHER" id="PTHR30026:SF21">
    <property type="entry name" value="SLR1270 PROTEIN"/>
    <property type="match status" value="1"/>
</dbReference>
<dbReference type="InterPro" id="IPR051906">
    <property type="entry name" value="TolC-like"/>
</dbReference>
<accession>A0A6N7PK54</accession>
<keyword evidence="4" id="KW-0472">Membrane</keyword>
<evidence type="ECO:0000313" key="10">
    <source>
        <dbReference type="Proteomes" id="UP000440224"/>
    </source>
</evidence>
<evidence type="ECO:0000256" key="3">
    <source>
        <dbReference type="ARBA" id="ARBA00022692"/>
    </source>
</evidence>
<keyword evidence="5" id="KW-0998">Cell outer membrane</keyword>
<evidence type="ECO:0000256" key="5">
    <source>
        <dbReference type="ARBA" id="ARBA00023237"/>
    </source>
</evidence>
<evidence type="ECO:0000313" key="9">
    <source>
        <dbReference type="EMBL" id="MRG92319.1"/>
    </source>
</evidence>
<keyword evidence="3" id="KW-0812">Transmembrane</keyword>
<comment type="subcellular location">
    <subcellularLocation>
        <location evidence="1">Cell outer membrane</location>
    </subcellularLocation>
</comment>
<dbReference type="EMBL" id="WJIE01000003">
    <property type="protein sequence ID" value="MRG92319.1"/>
    <property type="molecule type" value="Genomic_DNA"/>
</dbReference>
<organism evidence="9 10">
    <name type="scientific">Polyangium spumosum</name>
    <dbReference type="NCBI Taxonomy" id="889282"/>
    <lineage>
        <taxon>Bacteria</taxon>
        <taxon>Pseudomonadati</taxon>
        <taxon>Myxococcota</taxon>
        <taxon>Polyangia</taxon>
        <taxon>Polyangiales</taxon>
        <taxon>Polyangiaceae</taxon>
        <taxon>Polyangium</taxon>
    </lineage>
</organism>
<reference evidence="9 10" key="1">
    <citation type="submission" date="2019-10" db="EMBL/GenBank/DDBJ databases">
        <title>A soil myxobacterium in the family Polyangiaceae.</title>
        <authorList>
            <person name="Li Y."/>
            <person name="Wang J."/>
        </authorList>
    </citation>
    <scope>NUCLEOTIDE SEQUENCE [LARGE SCALE GENOMIC DNA]</scope>
    <source>
        <strain evidence="9 10">DSM 14734</strain>
    </source>
</reference>
<evidence type="ECO:0000256" key="4">
    <source>
        <dbReference type="ARBA" id="ARBA00023136"/>
    </source>
</evidence>
<dbReference type="GO" id="GO:0015562">
    <property type="term" value="F:efflux transmembrane transporter activity"/>
    <property type="evidence" value="ECO:0007669"/>
    <property type="project" value="InterPro"/>
</dbReference>
<dbReference type="SUPFAM" id="SSF56954">
    <property type="entry name" value="Outer membrane efflux proteins (OEP)"/>
    <property type="match status" value="1"/>
</dbReference>
<proteinExistence type="predicted"/>
<dbReference type="GO" id="GO:0009279">
    <property type="term" value="C:cell outer membrane"/>
    <property type="evidence" value="ECO:0007669"/>
    <property type="project" value="UniProtKB-SubCell"/>
</dbReference>
<dbReference type="GO" id="GO:1990281">
    <property type="term" value="C:efflux pump complex"/>
    <property type="evidence" value="ECO:0007669"/>
    <property type="project" value="TreeGrafter"/>
</dbReference>
<feature type="signal peptide" evidence="8">
    <location>
        <begin position="1"/>
        <end position="24"/>
    </location>
</feature>
<sequence>MTVPGRTLARGLAIMLGLAWTAVANGQTPSGATDVTTSLPTPPGPATTASTSAGELGLDELVRTVEQRFPLILAAQQDRAVAEAEKLSASGGFDPSWRTSAAVIPIGGYPSQRLDTFVEQPLPWWGSSVFAGYRLGLGAYPVYDGKLATNQYGEVRAGARLNLWRDGPIDRRRASIRRAELGVDAATQGADQQRIDATRVASFRYWDWVAAGRRLAVARSWLDLAIVRDGALARRVETGDVPAIERQENQRAILQRRAQLVSAQRALEQSAIELSLFLRAADGSSILPEPSRLPSSMPEPTPLDVARIRADERAALERRPELKRLDAQKEQAEVERRWAENQRRPAIDLVVVGSQDLGPGDPKQAKPVLEAAVVVDIPLLNRAATGREQAASAQVSRIEAQARLQRDRVVADVRDAASALVAAEQRAAAARAEVDVARRLADQELKRFELGEGTLLLVNLREQAALEAALRQIDAVADWQKALAAYRAATAGAPSAVR</sequence>
<dbReference type="OrthoDB" id="581172at2"/>
<dbReference type="Gene3D" id="1.20.1600.10">
    <property type="entry name" value="Outer membrane efflux proteins (OEP)"/>
    <property type="match status" value="1"/>
</dbReference>
<dbReference type="GO" id="GO:0015288">
    <property type="term" value="F:porin activity"/>
    <property type="evidence" value="ECO:0007669"/>
    <property type="project" value="TreeGrafter"/>
</dbReference>
<evidence type="ECO:0000256" key="6">
    <source>
        <dbReference type="SAM" id="Coils"/>
    </source>
</evidence>
<evidence type="ECO:0000256" key="1">
    <source>
        <dbReference type="ARBA" id="ARBA00004442"/>
    </source>
</evidence>
<dbReference type="AlphaFoldDB" id="A0A6N7PK54"/>
<dbReference type="PANTHER" id="PTHR30026">
    <property type="entry name" value="OUTER MEMBRANE PROTEIN TOLC"/>
    <property type="match status" value="1"/>
</dbReference>
<comment type="caution">
    <text evidence="9">The sequence shown here is derived from an EMBL/GenBank/DDBJ whole genome shotgun (WGS) entry which is preliminary data.</text>
</comment>
<keyword evidence="6" id="KW-0175">Coiled coil</keyword>
<feature type="coiled-coil region" evidence="6">
    <location>
        <begin position="413"/>
        <end position="440"/>
    </location>
</feature>
<keyword evidence="8" id="KW-0732">Signal</keyword>
<dbReference type="RefSeq" id="WP_153819209.1">
    <property type="nucleotide sequence ID" value="NZ_WJIE01000003.1"/>
</dbReference>
<evidence type="ECO:0000256" key="2">
    <source>
        <dbReference type="ARBA" id="ARBA00022452"/>
    </source>
</evidence>
<evidence type="ECO:0000256" key="8">
    <source>
        <dbReference type="SAM" id="SignalP"/>
    </source>
</evidence>
<dbReference type="Proteomes" id="UP000440224">
    <property type="component" value="Unassembled WGS sequence"/>
</dbReference>
<feature type="region of interest" description="Disordered" evidence="7">
    <location>
        <begin position="29"/>
        <end position="51"/>
    </location>
</feature>
<protein>
    <submittedName>
        <fullName evidence="9">Channel protein TolC</fullName>
    </submittedName>
</protein>
<keyword evidence="2" id="KW-1134">Transmembrane beta strand</keyword>
<keyword evidence="10" id="KW-1185">Reference proteome</keyword>